<accession>A0A5E4CU21</accession>
<feature type="non-terminal residue" evidence="1">
    <location>
        <position position="59"/>
    </location>
</feature>
<gene>
    <name evidence="1" type="ORF">MONAX_5E039113</name>
</gene>
<evidence type="ECO:0000313" key="2">
    <source>
        <dbReference type="Proteomes" id="UP000335636"/>
    </source>
</evidence>
<organism evidence="1 2">
    <name type="scientific">Marmota monax</name>
    <name type="common">Woodchuck</name>
    <dbReference type="NCBI Taxonomy" id="9995"/>
    <lineage>
        <taxon>Eukaryota</taxon>
        <taxon>Metazoa</taxon>
        <taxon>Chordata</taxon>
        <taxon>Craniata</taxon>
        <taxon>Vertebrata</taxon>
        <taxon>Euteleostomi</taxon>
        <taxon>Mammalia</taxon>
        <taxon>Eutheria</taxon>
        <taxon>Euarchontoglires</taxon>
        <taxon>Glires</taxon>
        <taxon>Rodentia</taxon>
        <taxon>Sciuromorpha</taxon>
        <taxon>Sciuridae</taxon>
        <taxon>Xerinae</taxon>
        <taxon>Marmotini</taxon>
        <taxon>Marmota</taxon>
    </lineage>
</organism>
<reference evidence="1" key="1">
    <citation type="submission" date="2019-04" db="EMBL/GenBank/DDBJ databases">
        <authorList>
            <person name="Alioto T."/>
            <person name="Alioto T."/>
        </authorList>
    </citation>
    <scope>NUCLEOTIDE SEQUENCE [LARGE SCALE GENOMIC DNA]</scope>
</reference>
<keyword evidence="2" id="KW-1185">Reference proteome</keyword>
<dbReference type="EMBL" id="CABDUW010002066">
    <property type="protein sequence ID" value="VTJ85303.1"/>
    <property type="molecule type" value="Genomic_DNA"/>
</dbReference>
<sequence length="59" mass="6358">DSQSQWTVCTWSSAQDSQSQCSPVCPGLSVTVDHVHPALCSGISVTVDSEHPFLYAQYS</sequence>
<dbReference type="Proteomes" id="UP000335636">
    <property type="component" value="Unassembled WGS sequence"/>
</dbReference>
<dbReference type="AlphaFoldDB" id="A0A5E4CU21"/>
<name>A0A5E4CU21_MARMO</name>
<proteinExistence type="predicted"/>
<protein>
    <submittedName>
        <fullName evidence="1">Uncharacterized protein</fullName>
    </submittedName>
</protein>
<evidence type="ECO:0000313" key="1">
    <source>
        <dbReference type="EMBL" id="VTJ85303.1"/>
    </source>
</evidence>
<comment type="caution">
    <text evidence="1">The sequence shown here is derived from an EMBL/GenBank/DDBJ whole genome shotgun (WGS) entry which is preliminary data.</text>
</comment>
<feature type="non-terminal residue" evidence="1">
    <location>
        <position position="1"/>
    </location>
</feature>